<reference evidence="3 4" key="1">
    <citation type="journal article" date="2021" name="Commun. Biol.">
        <title>The genome of Shorea leprosula (Dipterocarpaceae) highlights the ecological relevance of drought in aseasonal tropical rainforests.</title>
        <authorList>
            <person name="Ng K.K.S."/>
            <person name="Kobayashi M.J."/>
            <person name="Fawcett J.A."/>
            <person name="Hatakeyama M."/>
            <person name="Paape T."/>
            <person name="Ng C.H."/>
            <person name="Ang C.C."/>
            <person name="Tnah L.H."/>
            <person name="Lee C.T."/>
            <person name="Nishiyama T."/>
            <person name="Sese J."/>
            <person name="O'Brien M.J."/>
            <person name="Copetti D."/>
            <person name="Mohd Noor M.I."/>
            <person name="Ong R.C."/>
            <person name="Putra M."/>
            <person name="Sireger I.Z."/>
            <person name="Indrioko S."/>
            <person name="Kosugi Y."/>
            <person name="Izuno A."/>
            <person name="Isagi Y."/>
            <person name="Lee S.L."/>
            <person name="Shimizu K.K."/>
        </authorList>
    </citation>
    <scope>NUCLEOTIDE SEQUENCE [LARGE SCALE GENOMIC DNA]</scope>
    <source>
        <strain evidence="3">214</strain>
    </source>
</reference>
<dbReference type="PANTHER" id="PTHR35275">
    <property type="entry name" value="ZCF37"/>
    <property type="match status" value="1"/>
</dbReference>
<feature type="transmembrane region" description="Helical" evidence="2">
    <location>
        <begin position="179"/>
        <end position="211"/>
    </location>
</feature>
<comment type="caution">
    <text evidence="3">The sequence shown here is derived from an EMBL/GenBank/DDBJ whole genome shotgun (WGS) entry which is preliminary data.</text>
</comment>
<dbReference type="PANTHER" id="PTHR35275:SF1">
    <property type="entry name" value="OS07G0585900 PROTEIN"/>
    <property type="match status" value="1"/>
</dbReference>
<accession>A0AAV5JD18</accession>
<dbReference type="AlphaFoldDB" id="A0AAV5JD18"/>
<dbReference type="Proteomes" id="UP001054252">
    <property type="component" value="Unassembled WGS sequence"/>
</dbReference>
<dbReference type="EMBL" id="BPVZ01000032">
    <property type="protein sequence ID" value="GKV10363.1"/>
    <property type="molecule type" value="Genomic_DNA"/>
</dbReference>
<feature type="region of interest" description="Disordered" evidence="1">
    <location>
        <begin position="1"/>
        <end position="57"/>
    </location>
</feature>
<evidence type="ECO:0000256" key="2">
    <source>
        <dbReference type="SAM" id="Phobius"/>
    </source>
</evidence>
<protein>
    <recommendedName>
        <fullName evidence="5">ZCF37</fullName>
    </recommendedName>
</protein>
<proteinExistence type="predicted"/>
<organism evidence="3 4">
    <name type="scientific">Rubroshorea leprosula</name>
    <dbReference type="NCBI Taxonomy" id="152421"/>
    <lineage>
        <taxon>Eukaryota</taxon>
        <taxon>Viridiplantae</taxon>
        <taxon>Streptophyta</taxon>
        <taxon>Embryophyta</taxon>
        <taxon>Tracheophyta</taxon>
        <taxon>Spermatophyta</taxon>
        <taxon>Magnoliopsida</taxon>
        <taxon>eudicotyledons</taxon>
        <taxon>Gunneridae</taxon>
        <taxon>Pentapetalae</taxon>
        <taxon>rosids</taxon>
        <taxon>malvids</taxon>
        <taxon>Malvales</taxon>
        <taxon>Dipterocarpaceae</taxon>
        <taxon>Rubroshorea</taxon>
    </lineage>
</organism>
<keyword evidence="2" id="KW-1133">Transmembrane helix</keyword>
<keyword evidence="2" id="KW-0812">Transmembrane</keyword>
<feature type="compositionally biased region" description="Low complexity" evidence="1">
    <location>
        <begin position="20"/>
        <end position="34"/>
    </location>
</feature>
<evidence type="ECO:0000313" key="3">
    <source>
        <dbReference type="EMBL" id="GKV10363.1"/>
    </source>
</evidence>
<evidence type="ECO:0008006" key="5">
    <source>
        <dbReference type="Google" id="ProtNLM"/>
    </source>
</evidence>
<dbReference type="InterPro" id="IPR045880">
    <property type="entry name" value="ZCF37"/>
</dbReference>
<keyword evidence="4" id="KW-1185">Reference proteome</keyword>
<name>A0AAV5JD18_9ROSI</name>
<evidence type="ECO:0000256" key="1">
    <source>
        <dbReference type="SAM" id="MobiDB-lite"/>
    </source>
</evidence>
<feature type="region of interest" description="Disordered" evidence="1">
    <location>
        <begin position="246"/>
        <end position="265"/>
    </location>
</feature>
<keyword evidence="2" id="KW-0472">Membrane</keyword>
<sequence>MLKPLICGTGGFQKEEDELSSCSLSPKSSPVSTPRKSKRSNLCKSHNRDSKNPYSSRGLDKFSALLAELEEKKQKIYSQVGSQDISFVRFVYKNTDDCVPIVVRLKDKNEAEKKLGETKEKSPPVAATRDSEILDKSSIESTAAGDNRVKQMKEELNKVKEKKSFSWNTKLHKLRWPAYYLPAVIVLILLLLVFFGRSAATLYICLAWYIVPTFKRDGREMKKKDHVRKLNENKLISDGLSSLGNNKIGTVTNKSPERRGHRKSW</sequence>
<evidence type="ECO:0000313" key="4">
    <source>
        <dbReference type="Proteomes" id="UP001054252"/>
    </source>
</evidence>
<gene>
    <name evidence="3" type="ORF">SLEP1_g21739</name>
</gene>